<gene>
    <name evidence="8" type="ORF">SAMN05216249_10839</name>
</gene>
<dbReference type="PANTHER" id="PTHR18964">
    <property type="entry name" value="ROK (REPRESSOR, ORF, KINASE) FAMILY"/>
    <property type="match status" value="1"/>
</dbReference>
<dbReference type="GO" id="GO:0004340">
    <property type="term" value="F:glucokinase activity"/>
    <property type="evidence" value="ECO:0007669"/>
    <property type="project" value="InterPro"/>
</dbReference>
<dbReference type="GO" id="GO:0005737">
    <property type="term" value="C:cytoplasm"/>
    <property type="evidence" value="ECO:0007669"/>
    <property type="project" value="InterPro"/>
</dbReference>
<organism evidence="8 9">
    <name type="scientific">Acetitomaculum ruminis DSM 5522</name>
    <dbReference type="NCBI Taxonomy" id="1120918"/>
    <lineage>
        <taxon>Bacteria</taxon>
        <taxon>Bacillati</taxon>
        <taxon>Bacillota</taxon>
        <taxon>Clostridia</taxon>
        <taxon>Lachnospirales</taxon>
        <taxon>Lachnospiraceae</taxon>
        <taxon>Acetitomaculum</taxon>
    </lineage>
</organism>
<dbReference type="SUPFAM" id="SSF53067">
    <property type="entry name" value="Actin-like ATPase domain"/>
    <property type="match status" value="1"/>
</dbReference>
<evidence type="ECO:0000256" key="4">
    <source>
        <dbReference type="ARBA" id="ARBA00022741"/>
    </source>
</evidence>
<dbReference type="GO" id="GO:0006096">
    <property type="term" value="P:glycolytic process"/>
    <property type="evidence" value="ECO:0007669"/>
    <property type="project" value="InterPro"/>
</dbReference>
<dbReference type="InterPro" id="IPR004654">
    <property type="entry name" value="ROK_glcA"/>
</dbReference>
<name>A0A1I0XZ70_9FIRM</name>
<evidence type="ECO:0000313" key="8">
    <source>
        <dbReference type="EMBL" id="SFB06272.1"/>
    </source>
</evidence>
<evidence type="ECO:0000313" key="9">
    <source>
        <dbReference type="Proteomes" id="UP000198838"/>
    </source>
</evidence>
<keyword evidence="4" id="KW-0547">Nucleotide-binding</keyword>
<comment type="similarity">
    <text evidence="1">Belongs to the ROK (NagC/XylR) family.</text>
</comment>
<protein>
    <recommendedName>
        <fullName evidence="2">Glucokinase</fullName>
    </recommendedName>
    <alternativeName>
        <fullName evidence="7">Glucose kinase</fullName>
    </alternativeName>
</protein>
<dbReference type="STRING" id="1120918.SAMN05216249_10839"/>
<evidence type="ECO:0000256" key="7">
    <source>
        <dbReference type="ARBA" id="ARBA00032386"/>
    </source>
</evidence>
<dbReference type="EMBL" id="FOJY01000008">
    <property type="protein sequence ID" value="SFB06272.1"/>
    <property type="molecule type" value="Genomic_DNA"/>
</dbReference>
<accession>A0A1I0XZ70</accession>
<dbReference type="InterPro" id="IPR000600">
    <property type="entry name" value="ROK"/>
</dbReference>
<evidence type="ECO:0000256" key="3">
    <source>
        <dbReference type="ARBA" id="ARBA00022679"/>
    </source>
</evidence>
<dbReference type="NCBIfam" id="TIGR00744">
    <property type="entry name" value="ROK_glcA_fam"/>
    <property type="match status" value="1"/>
</dbReference>
<dbReference type="OrthoDB" id="9810372at2"/>
<dbReference type="InterPro" id="IPR043129">
    <property type="entry name" value="ATPase_NBD"/>
</dbReference>
<dbReference type="Gene3D" id="3.30.420.40">
    <property type="match status" value="2"/>
</dbReference>
<dbReference type="AlphaFoldDB" id="A0A1I0XZ70"/>
<evidence type="ECO:0000256" key="2">
    <source>
        <dbReference type="ARBA" id="ARBA00014701"/>
    </source>
</evidence>
<keyword evidence="6" id="KW-0067">ATP-binding</keyword>
<keyword evidence="9" id="KW-1185">Reference proteome</keyword>
<reference evidence="8 9" key="1">
    <citation type="submission" date="2016-10" db="EMBL/GenBank/DDBJ databases">
        <authorList>
            <person name="de Groot N.N."/>
        </authorList>
    </citation>
    <scope>NUCLEOTIDE SEQUENCE [LARGE SCALE GENOMIC DNA]</scope>
    <source>
        <strain evidence="8 9">DSM 5522</strain>
    </source>
</reference>
<evidence type="ECO:0000256" key="5">
    <source>
        <dbReference type="ARBA" id="ARBA00022777"/>
    </source>
</evidence>
<dbReference type="PANTHER" id="PTHR18964:SF149">
    <property type="entry name" value="BIFUNCTIONAL UDP-N-ACETYLGLUCOSAMINE 2-EPIMERASE_N-ACETYLMANNOSAMINE KINASE"/>
    <property type="match status" value="1"/>
</dbReference>
<dbReference type="GO" id="GO:0005524">
    <property type="term" value="F:ATP binding"/>
    <property type="evidence" value="ECO:0007669"/>
    <property type="project" value="UniProtKB-KW"/>
</dbReference>
<keyword evidence="3" id="KW-0808">Transferase</keyword>
<evidence type="ECO:0000256" key="6">
    <source>
        <dbReference type="ARBA" id="ARBA00022840"/>
    </source>
</evidence>
<proteinExistence type="inferred from homology"/>
<dbReference type="RefSeq" id="WP_092872000.1">
    <property type="nucleotide sequence ID" value="NZ_FOJY01000008.1"/>
</dbReference>
<evidence type="ECO:0000256" key="1">
    <source>
        <dbReference type="ARBA" id="ARBA00006479"/>
    </source>
</evidence>
<dbReference type="Proteomes" id="UP000198838">
    <property type="component" value="Unassembled WGS sequence"/>
</dbReference>
<sequence>MKYYFGIDVGGTTVKQGLFDEDYNLLERWEIRTDKTRGGRNIIPKIAGSLEDCLERNKISKKDIIATGMGVPGPVTKDGFINKAVNLGWGRFNLKKEAKKSLGVPVFCGNDANLAGYGEFHFGSGKEFDNIIFITIGTGIGGCIINEGKILIGTDGSGAEIGHIHVKDDEEDSCGCGNKGCLEQYTSAKGIGRTARRMLATTDEPSVLRDSVINAKIIFDAIKEGDKLAIKVGEEFGRYLGCAMANLANITNPQAIILGGGVSKAGDILLTFLEEPFKKNVFHACKNVKLLCASIKNDAGIYGAAKLAGDSINNK</sequence>
<keyword evidence="5 8" id="KW-0418">Kinase</keyword>
<dbReference type="Pfam" id="PF00480">
    <property type="entry name" value="ROK"/>
    <property type="match status" value="1"/>
</dbReference>